<evidence type="ECO:0000313" key="6">
    <source>
        <dbReference type="Proteomes" id="UP000186438"/>
    </source>
</evidence>
<dbReference type="OrthoDB" id="9808187at2"/>
<dbReference type="PRINTS" id="PR00080">
    <property type="entry name" value="SDRFAMILY"/>
</dbReference>
<dbReference type="Proteomes" id="UP000186438">
    <property type="component" value="Unassembled WGS sequence"/>
</dbReference>
<dbReference type="PRINTS" id="PR00081">
    <property type="entry name" value="GDHRDH"/>
</dbReference>
<dbReference type="SUPFAM" id="SSF51735">
    <property type="entry name" value="NAD(P)-binding Rossmann-fold domains"/>
    <property type="match status" value="1"/>
</dbReference>
<dbReference type="SMART" id="SM00822">
    <property type="entry name" value="PKS_KR"/>
    <property type="match status" value="1"/>
</dbReference>
<comment type="caution">
    <text evidence="5">The sequence shown here is derived from an EMBL/GenBank/DDBJ whole genome shotgun (WGS) entry which is preliminary data.</text>
</comment>
<keyword evidence="2" id="KW-0560">Oxidoreductase</keyword>
<dbReference type="EMBL" id="MPNT01000001">
    <property type="protein sequence ID" value="OJZ76053.1"/>
    <property type="molecule type" value="Genomic_DNA"/>
</dbReference>
<dbReference type="Gene3D" id="3.40.50.720">
    <property type="entry name" value="NAD(P)-binding Rossmann-like Domain"/>
    <property type="match status" value="1"/>
</dbReference>
<feature type="domain" description="Ketoreductase" evidence="4">
    <location>
        <begin position="5"/>
        <end position="200"/>
    </location>
</feature>
<proteinExistence type="inferred from homology"/>
<gene>
    <name evidence="5" type="ORF">BRW65_00970</name>
</gene>
<reference evidence="5 6" key="1">
    <citation type="submission" date="2016-11" db="EMBL/GenBank/DDBJ databases">
        <title>Genome sequences of unsequenced Mycobacteria.</title>
        <authorList>
            <person name="Greninger A.L."/>
            <person name="Fang F."/>
            <person name="Jerome K.R."/>
        </authorList>
    </citation>
    <scope>NUCLEOTIDE SEQUENCE [LARGE SCALE GENOMIC DNA]</scope>
    <source>
        <strain evidence="5 6">M11</strain>
    </source>
</reference>
<dbReference type="STRING" id="53378.BRW65_00970"/>
<organism evidence="5 6">
    <name type="scientific">Mycobacterium paraffinicum</name>
    <dbReference type="NCBI Taxonomy" id="53378"/>
    <lineage>
        <taxon>Bacteria</taxon>
        <taxon>Bacillati</taxon>
        <taxon>Actinomycetota</taxon>
        <taxon>Actinomycetes</taxon>
        <taxon>Mycobacteriales</taxon>
        <taxon>Mycobacteriaceae</taxon>
        <taxon>Mycobacterium</taxon>
    </lineage>
</organism>
<dbReference type="PANTHER" id="PTHR45024:SF2">
    <property type="entry name" value="SCP2 DOMAIN-CONTAINING PROTEIN"/>
    <property type="match status" value="1"/>
</dbReference>
<protein>
    <submittedName>
        <fullName evidence="5">Short-chain dehydrogenase</fullName>
    </submittedName>
</protein>
<dbReference type="InterPro" id="IPR057326">
    <property type="entry name" value="KR_dom"/>
</dbReference>
<evidence type="ECO:0000256" key="1">
    <source>
        <dbReference type="ARBA" id="ARBA00006484"/>
    </source>
</evidence>
<dbReference type="Pfam" id="PF00106">
    <property type="entry name" value="adh_short"/>
    <property type="match status" value="1"/>
</dbReference>
<keyword evidence="6" id="KW-1185">Reference proteome</keyword>
<comment type="similarity">
    <text evidence="1 3">Belongs to the short-chain dehydrogenases/reductases (SDR) family.</text>
</comment>
<dbReference type="GO" id="GO:0016491">
    <property type="term" value="F:oxidoreductase activity"/>
    <property type="evidence" value="ECO:0007669"/>
    <property type="project" value="UniProtKB-KW"/>
</dbReference>
<evidence type="ECO:0000313" key="5">
    <source>
        <dbReference type="EMBL" id="OJZ76053.1"/>
    </source>
</evidence>
<dbReference type="PANTHER" id="PTHR45024">
    <property type="entry name" value="DEHYDROGENASES, SHORT CHAIN"/>
    <property type="match status" value="1"/>
</dbReference>
<evidence type="ECO:0000259" key="4">
    <source>
        <dbReference type="SMART" id="SM00822"/>
    </source>
</evidence>
<dbReference type="InterPro" id="IPR051687">
    <property type="entry name" value="Peroxisomal_Beta-Oxidation"/>
</dbReference>
<evidence type="ECO:0000256" key="2">
    <source>
        <dbReference type="ARBA" id="ARBA00023002"/>
    </source>
</evidence>
<accession>A0A1Q4I285</accession>
<dbReference type="AlphaFoldDB" id="A0A1Q4I285"/>
<sequence length="301" mass="31944">MLQDRVIVVTGAGRGIGAGIARLAGREGASVVVNDLGAAVDGEGADPTPASKVVDEIVAAGGRAVVNGSDVADHDSAGELIQQAIDTYGRLDVLINVAGILRDKMIFNLDPEDWDAVVNVHLTGTFNTIRHASAYWRGLRDETAHHRIINFTSASGMHGAPTQPNYAAAKYGIVGLTYSCANALSRYGVTTNAISPWASTRMTDVIPEDQSGHHDLGWRAPENVAPAVAYLASERSDWCNGQVLLSGGYHIGLYDQPHLVSRISTLGSWDLPKAFDLIEEAFSRNVGMVGPEALPPVMLAH</sequence>
<name>A0A1Q4I285_9MYCO</name>
<evidence type="ECO:0000256" key="3">
    <source>
        <dbReference type="RuleBase" id="RU000363"/>
    </source>
</evidence>
<dbReference type="InterPro" id="IPR002347">
    <property type="entry name" value="SDR_fam"/>
</dbReference>
<dbReference type="RefSeq" id="WP_073870920.1">
    <property type="nucleotide sequence ID" value="NZ_MPNT01000001.1"/>
</dbReference>
<dbReference type="InterPro" id="IPR036291">
    <property type="entry name" value="NAD(P)-bd_dom_sf"/>
</dbReference>